<proteinExistence type="inferred from homology"/>
<dbReference type="Proteomes" id="UP000677228">
    <property type="component" value="Unassembled WGS sequence"/>
</dbReference>
<dbReference type="EMBL" id="CAJNOQ010025302">
    <property type="protein sequence ID" value="CAF1535897.1"/>
    <property type="molecule type" value="Genomic_DNA"/>
</dbReference>
<dbReference type="PANTHER" id="PTHR11188">
    <property type="entry name" value="ARRESTIN DOMAIN CONTAINING PROTEIN"/>
    <property type="match status" value="1"/>
</dbReference>
<dbReference type="Pfam" id="PF02752">
    <property type="entry name" value="Arrestin_C"/>
    <property type="match status" value="1"/>
</dbReference>
<dbReference type="Proteomes" id="UP000663829">
    <property type="component" value="Unassembled WGS sequence"/>
</dbReference>
<accession>A0A815VS61</accession>
<dbReference type="Pfam" id="PF00339">
    <property type="entry name" value="Arrestin_N"/>
    <property type="match status" value="1"/>
</dbReference>
<dbReference type="GO" id="GO:0005737">
    <property type="term" value="C:cytoplasm"/>
    <property type="evidence" value="ECO:0007669"/>
    <property type="project" value="TreeGrafter"/>
</dbReference>
<sequence length="332" mass="37605">MSVILTRSILSIMGNKTSQYATYKFDRDQLFYWCGEVVSGTAYVSSASVDEYKIKPEKMYVELIGEIGYTGTSTTTDSEGNTHHQTEYYSEPFYVQTITYTNGVKEDGDGQFIYPFQLPLAHHLPPSVGQPTLYPHVRYSVSVSLNSKKWFKADKKQPFYITVLPRVPVPSVFSLPTIYGNQNRKQVSLKGTMPKLNYILLETITSSFEIVNPNRVLIKQIAVSLIELDRISGENRTNCVVEIISSATMNKNNEKINDTFSIQIPASYEMVKHPHTGGKDQLYLAPSFQFNGGIRRPLDITVQYQLKIEVKCEGFRKDFDVQIPITIGTEIC</sequence>
<name>A0A815VS61_9BILA</name>
<evidence type="ECO:0000259" key="2">
    <source>
        <dbReference type="SMART" id="SM01017"/>
    </source>
</evidence>
<dbReference type="EMBL" id="CAJNOK010004795">
    <property type="protein sequence ID" value="CAF0950047.1"/>
    <property type="molecule type" value="Genomic_DNA"/>
</dbReference>
<feature type="domain" description="Arrestin C-terminal-like" evidence="2">
    <location>
        <begin position="183"/>
        <end position="332"/>
    </location>
</feature>
<comment type="caution">
    <text evidence="4">The sequence shown here is derived from an EMBL/GenBank/DDBJ whole genome shotgun (WGS) entry which is preliminary data.</text>
</comment>
<dbReference type="AlphaFoldDB" id="A0A815VS61"/>
<dbReference type="Proteomes" id="UP000681722">
    <property type="component" value="Unassembled WGS sequence"/>
</dbReference>
<evidence type="ECO:0000313" key="5">
    <source>
        <dbReference type="EMBL" id="CAF3724320.1"/>
    </source>
</evidence>
<dbReference type="InterPro" id="IPR014752">
    <property type="entry name" value="Arrestin-like_C"/>
</dbReference>
<dbReference type="InterPro" id="IPR011022">
    <property type="entry name" value="Arrestin_C-like"/>
</dbReference>
<dbReference type="InterPro" id="IPR014756">
    <property type="entry name" value="Ig_E-set"/>
</dbReference>
<gene>
    <name evidence="4" type="ORF">GPM918_LOCUS38333</name>
    <name evidence="3" type="ORF">OVA965_LOCUS12105</name>
    <name evidence="6" type="ORF">SRO942_LOCUS39151</name>
    <name evidence="5" type="ORF">TMI583_LOCUS12109</name>
</gene>
<organism evidence="4 7">
    <name type="scientific">Didymodactylos carnosus</name>
    <dbReference type="NCBI Taxonomy" id="1234261"/>
    <lineage>
        <taxon>Eukaryota</taxon>
        <taxon>Metazoa</taxon>
        <taxon>Spiralia</taxon>
        <taxon>Gnathifera</taxon>
        <taxon>Rotifera</taxon>
        <taxon>Eurotatoria</taxon>
        <taxon>Bdelloidea</taxon>
        <taxon>Philodinida</taxon>
        <taxon>Philodinidae</taxon>
        <taxon>Didymodactylos</taxon>
    </lineage>
</organism>
<dbReference type="Gene3D" id="2.60.40.640">
    <property type="match status" value="2"/>
</dbReference>
<evidence type="ECO:0000313" key="3">
    <source>
        <dbReference type="EMBL" id="CAF0950047.1"/>
    </source>
</evidence>
<reference evidence="4" key="1">
    <citation type="submission" date="2021-02" db="EMBL/GenBank/DDBJ databases">
        <authorList>
            <person name="Nowell W R."/>
        </authorList>
    </citation>
    <scope>NUCLEOTIDE SEQUENCE</scope>
</reference>
<evidence type="ECO:0000313" key="6">
    <source>
        <dbReference type="EMBL" id="CAF4395714.1"/>
    </source>
</evidence>
<dbReference type="PANTHER" id="PTHR11188:SF17">
    <property type="entry name" value="FI21816P1"/>
    <property type="match status" value="1"/>
</dbReference>
<dbReference type="SUPFAM" id="SSF81296">
    <property type="entry name" value="E set domains"/>
    <property type="match status" value="2"/>
</dbReference>
<dbReference type="GO" id="GO:0015031">
    <property type="term" value="P:protein transport"/>
    <property type="evidence" value="ECO:0007669"/>
    <property type="project" value="TreeGrafter"/>
</dbReference>
<dbReference type="SMART" id="SM01017">
    <property type="entry name" value="Arrestin_C"/>
    <property type="match status" value="1"/>
</dbReference>
<evidence type="ECO:0000256" key="1">
    <source>
        <dbReference type="ARBA" id="ARBA00005298"/>
    </source>
</evidence>
<dbReference type="OrthoDB" id="2333384at2759"/>
<dbReference type="InterPro" id="IPR050357">
    <property type="entry name" value="Arrestin_domain-protein"/>
</dbReference>
<protein>
    <recommendedName>
        <fullName evidence="2">Arrestin C-terminal-like domain-containing protein</fullName>
    </recommendedName>
</protein>
<keyword evidence="7" id="KW-1185">Reference proteome</keyword>
<evidence type="ECO:0000313" key="4">
    <source>
        <dbReference type="EMBL" id="CAF1535897.1"/>
    </source>
</evidence>
<comment type="similarity">
    <text evidence="1">Belongs to the arrestin family.</text>
</comment>
<dbReference type="Proteomes" id="UP000682733">
    <property type="component" value="Unassembled WGS sequence"/>
</dbReference>
<evidence type="ECO:0000313" key="7">
    <source>
        <dbReference type="Proteomes" id="UP000663829"/>
    </source>
</evidence>
<dbReference type="InterPro" id="IPR011021">
    <property type="entry name" value="Arrestin-like_N"/>
</dbReference>
<dbReference type="EMBL" id="CAJOBA010004800">
    <property type="protein sequence ID" value="CAF3724320.1"/>
    <property type="molecule type" value="Genomic_DNA"/>
</dbReference>
<dbReference type="EMBL" id="CAJOBC010090906">
    <property type="protein sequence ID" value="CAF4395714.1"/>
    <property type="molecule type" value="Genomic_DNA"/>
</dbReference>